<dbReference type="GO" id="GO:0005737">
    <property type="term" value="C:cytoplasm"/>
    <property type="evidence" value="ECO:0007669"/>
    <property type="project" value="TreeGrafter"/>
</dbReference>
<evidence type="ECO:0000256" key="5">
    <source>
        <dbReference type="ARBA" id="ARBA00022833"/>
    </source>
</evidence>
<proteinExistence type="predicted"/>
<keyword evidence="5" id="KW-0862">Zinc</keyword>
<dbReference type="Proteomes" id="UP000315017">
    <property type="component" value="Chromosome"/>
</dbReference>
<dbReference type="InterPro" id="IPR007280">
    <property type="entry name" value="Peptidase_C_arc/bac"/>
</dbReference>
<protein>
    <recommendedName>
        <fullName evidence="7">Peptidase C-terminal archaeal/bacterial domain-containing protein</fullName>
    </recommendedName>
</protein>
<gene>
    <name evidence="8" type="ORF">ETAA8_49600</name>
</gene>
<dbReference type="GO" id="GO:0016020">
    <property type="term" value="C:membrane"/>
    <property type="evidence" value="ECO:0007669"/>
    <property type="project" value="InterPro"/>
</dbReference>
<evidence type="ECO:0000313" key="8">
    <source>
        <dbReference type="EMBL" id="QDU29844.1"/>
    </source>
</evidence>
<dbReference type="SUPFAM" id="SSF55486">
    <property type="entry name" value="Metalloproteases ('zincins'), catalytic domain"/>
    <property type="match status" value="1"/>
</dbReference>
<dbReference type="EMBL" id="CP036274">
    <property type="protein sequence ID" value="QDU29844.1"/>
    <property type="molecule type" value="Genomic_DNA"/>
</dbReference>
<dbReference type="InterPro" id="IPR024079">
    <property type="entry name" value="MetalloPept_cat_dom_sf"/>
</dbReference>
<dbReference type="Pfam" id="PF04151">
    <property type="entry name" value="PPC"/>
    <property type="match status" value="4"/>
</dbReference>
<dbReference type="Gene3D" id="2.60.120.380">
    <property type="match status" value="5"/>
</dbReference>
<dbReference type="Gene3D" id="3.90.132.10">
    <property type="entry name" value="Leishmanolysin , domain 2"/>
    <property type="match status" value="1"/>
</dbReference>
<feature type="domain" description="Peptidase C-terminal archaeal/bacterial" evidence="7">
    <location>
        <begin position="572"/>
        <end position="639"/>
    </location>
</feature>
<name>A0A517YI08_9BACT</name>
<dbReference type="Pfam" id="PF01457">
    <property type="entry name" value="Peptidase_M8"/>
    <property type="match status" value="1"/>
</dbReference>
<organism evidence="8 9">
    <name type="scientific">Anatilimnocola aggregata</name>
    <dbReference type="NCBI Taxonomy" id="2528021"/>
    <lineage>
        <taxon>Bacteria</taxon>
        <taxon>Pseudomonadati</taxon>
        <taxon>Planctomycetota</taxon>
        <taxon>Planctomycetia</taxon>
        <taxon>Pirellulales</taxon>
        <taxon>Pirellulaceae</taxon>
        <taxon>Anatilimnocola</taxon>
    </lineage>
</organism>
<keyword evidence="2" id="KW-0645">Protease</keyword>
<evidence type="ECO:0000256" key="3">
    <source>
        <dbReference type="ARBA" id="ARBA00022723"/>
    </source>
</evidence>
<dbReference type="PANTHER" id="PTHR10942:SF0">
    <property type="entry name" value="LEISHMANOLYSIN-LIKE PEPTIDASE"/>
    <property type="match status" value="1"/>
</dbReference>
<dbReference type="AlphaFoldDB" id="A0A517YI08"/>
<feature type="domain" description="Peptidase C-terminal archaeal/bacterial" evidence="7">
    <location>
        <begin position="63"/>
        <end position="131"/>
    </location>
</feature>
<evidence type="ECO:0000256" key="6">
    <source>
        <dbReference type="ARBA" id="ARBA00023049"/>
    </source>
</evidence>
<dbReference type="SUPFAM" id="SSF89260">
    <property type="entry name" value="Collagen-binding domain"/>
    <property type="match status" value="5"/>
</dbReference>
<dbReference type="KEGG" id="aagg:ETAA8_49600"/>
<reference evidence="8 9" key="1">
    <citation type="submission" date="2019-02" db="EMBL/GenBank/DDBJ databases">
        <title>Deep-cultivation of Planctomycetes and their phenomic and genomic characterization uncovers novel biology.</title>
        <authorList>
            <person name="Wiegand S."/>
            <person name="Jogler M."/>
            <person name="Boedeker C."/>
            <person name="Pinto D."/>
            <person name="Vollmers J."/>
            <person name="Rivas-Marin E."/>
            <person name="Kohn T."/>
            <person name="Peeters S.H."/>
            <person name="Heuer A."/>
            <person name="Rast P."/>
            <person name="Oberbeckmann S."/>
            <person name="Bunk B."/>
            <person name="Jeske O."/>
            <person name="Meyerdierks A."/>
            <person name="Storesund J.E."/>
            <person name="Kallscheuer N."/>
            <person name="Luecker S."/>
            <person name="Lage O.M."/>
            <person name="Pohl T."/>
            <person name="Merkel B.J."/>
            <person name="Hornburger P."/>
            <person name="Mueller R.-W."/>
            <person name="Bruemmer F."/>
            <person name="Labrenz M."/>
            <person name="Spormann A.M."/>
            <person name="Op den Camp H."/>
            <person name="Overmann J."/>
            <person name="Amann R."/>
            <person name="Jetten M.S.M."/>
            <person name="Mascher T."/>
            <person name="Medema M.H."/>
            <person name="Devos D.P."/>
            <person name="Kaster A.-K."/>
            <person name="Ovreas L."/>
            <person name="Rohde M."/>
            <person name="Galperin M.Y."/>
            <person name="Jogler C."/>
        </authorList>
    </citation>
    <scope>NUCLEOTIDE SEQUENCE [LARGE SCALE GENOMIC DNA]</scope>
    <source>
        <strain evidence="8 9">ETA_A8</strain>
    </source>
</reference>
<dbReference type="GO" id="GO:0006508">
    <property type="term" value="P:proteolysis"/>
    <property type="evidence" value="ECO:0007669"/>
    <property type="project" value="UniProtKB-KW"/>
</dbReference>
<comment type="cofactor">
    <cofactor evidence="1">
        <name>Zn(2+)</name>
        <dbReference type="ChEBI" id="CHEBI:29105"/>
    </cofactor>
</comment>
<dbReference type="InterPro" id="IPR001577">
    <property type="entry name" value="Peptidase_M8"/>
</dbReference>
<dbReference type="GO" id="GO:0046872">
    <property type="term" value="F:metal ion binding"/>
    <property type="evidence" value="ECO:0007669"/>
    <property type="project" value="UniProtKB-KW"/>
</dbReference>
<keyword evidence="4" id="KW-0378">Hydrolase</keyword>
<dbReference type="RefSeq" id="WP_202921232.1">
    <property type="nucleotide sequence ID" value="NZ_CP036274.1"/>
</dbReference>
<feature type="domain" description="Peptidase C-terminal archaeal/bacterial" evidence="7">
    <location>
        <begin position="191"/>
        <end position="259"/>
    </location>
</feature>
<keyword evidence="9" id="KW-1185">Reference proteome</keyword>
<keyword evidence="3" id="KW-0479">Metal-binding</keyword>
<feature type="domain" description="Peptidase C-terminal archaeal/bacterial" evidence="7">
    <location>
        <begin position="322"/>
        <end position="390"/>
    </location>
</feature>
<sequence length="971" mass="100885">MAALDLAALKQANFTTNKSRSSAQAATLVDDSYEQNDTRTTARNLGTLTGNKTFSNLVQADANDWYRFTTTTKPGATANITLAFQNAQGDLDLELYSFAGARLKASVSLTDNETVSLSGLAAGTYYVRVYGYNGQTNPSYNLSVNLSGTVTPPPVVTDDSYEDNDTLATASVLGTLPANVTMPNLRLVDANDWFSFTTAGAGTTTHKVALAFQNSQGNLALQLYNSAGVLLSTSNGTSNAESVSLSGRAAGTYYARVYSATGATNPAYSLQIVAPLAPVTPPTPPTLPDDTYENNDTQATASSLGTLNSSTTINSLVLADANDWYGFTTVAAGGSSNVISMSFQNSQGNLALQLVNAAGTVLATSDGTGNSESVSLSGLAAGNYFARVYSATGATNPSYSLQIVAPVPVTNPPPTGTTDDAYENNDTQATASNLGTLNSNVTISNLVLADAADWFRFTTVATGRPTDSVSITFQNSQGNLGLELVNGSGVVVGSSNGTGNTETISIATWLPGTYFVRIFGAANPSYSMQFVAPITLTDDSYEQNDTFATASNLGTLSANVNLANLVLADSDDWYRFTTTATGTTTNLVSIGFQQTQGNLSLQLVNSLGAVVLTSETTANTESVSLNGLAAGTYYARVYSATGATNANYSLQIVNPTTSTGTSAFDIQVNYVGFTASQQAIFDQAAARWEAIIVGDLPTATYNSTTVDDLLIDASAIPIDGVSGILGQAGPDRLRATGTRLPYHGIMQFDSADMANMEANGSLLNVIIHEMGHVLGFGTLWQSRGLVSGAGTLNPLFLGPQAVAAYNSIFSTTGTGIPLENTGGSGTADSHWREVTLRNEIMTGYINAGVNPLSAISIASMADLGYTVNMSVADAYTRPPNSTLLIDATGGTTVQFNSTQPVLIPVVAQNPAALAGFATWARLDSLSAAINAIANANNRTNSVSLPAAAAYTSVLDLLFAGEANNSDEGIDW</sequence>
<evidence type="ECO:0000256" key="1">
    <source>
        <dbReference type="ARBA" id="ARBA00001947"/>
    </source>
</evidence>
<evidence type="ECO:0000256" key="2">
    <source>
        <dbReference type="ARBA" id="ARBA00022670"/>
    </source>
</evidence>
<evidence type="ECO:0000313" key="9">
    <source>
        <dbReference type="Proteomes" id="UP000315017"/>
    </source>
</evidence>
<evidence type="ECO:0000259" key="7">
    <source>
        <dbReference type="Pfam" id="PF04151"/>
    </source>
</evidence>
<dbReference type="Gene3D" id="3.40.390.10">
    <property type="entry name" value="Collagenase (Catalytic Domain)"/>
    <property type="match status" value="1"/>
</dbReference>
<accession>A0A517YI08</accession>
<dbReference type="GO" id="GO:0004222">
    <property type="term" value="F:metalloendopeptidase activity"/>
    <property type="evidence" value="ECO:0007669"/>
    <property type="project" value="InterPro"/>
</dbReference>
<dbReference type="PANTHER" id="PTHR10942">
    <property type="entry name" value="LEISHMANOLYSIN-LIKE PEPTIDASE"/>
    <property type="match status" value="1"/>
</dbReference>
<keyword evidence="6" id="KW-0482">Metalloprotease</keyword>
<dbReference type="GO" id="GO:0007155">
    <property type="term" value="P:cell adhesion"/>
    <property type="evidence" value="ECO:0007669"/>
    <property type="project" value="InterPro"/>
</dbReference>
<evidence type="ECO:0000256" key="4">
    <source>
        <dbReference type="ARBA" id="ARBA00022801"/>
    </source>
</evidence>